<evidence type="ECO:0000256" key="1">
    <source>
        <dbReference type="PROSITE-ProRule" id="PRU00339"/>
    </source>
</evidence>
<evidence type="ECO:0000313" key="6">
    <source>
        <dbReference type="Proteomes" id="UP000603434"/>
    </source>
</evidence>
<keyword evidence="3" id="KW-0732">Signal</keyword>
<reference evidence="5 6" key="1">
    <citation type="submission" date="2020-08" db="EMBL/GenBank/DDBJ databases">
        <title>Bridging the membrane lipid divide: bacteria of the FCB group superphylum have the potential to synthesize archaeal ether lipids.</title>
        <authorList>
            <person name="Villanueva L."/>
            <person name="Von Meijenfeldt F.A.B."/>
            <person name="Westbye A.B."/>
            <person name="Yadav S."/>
            <person name="Hopmans E.C."/>
            <person name="Dutilh B.E."/>
            <person name="Sinninghe Damste J.S."/>
        </authorList>
    </citation>
    <scope>NUCLEOTIDE SEQUENCE [LARGE SCALE GENOMIC DNA]</scope>
    <source>
        <strain evidence="5">NIOZ-UU30</strain>
    </source>
</reference>
<dbReference type="EMBL" id="JACNJH010000059">
    <property type="protein sequence ID" value="MBC8360042.1"/>
    <property type="molecule type" value="Genomic_DNA"/>
</dbReference>
<dbReference type="InterPro" id="IPR019734">
    <property type="entry name" value="TPR_rpt"/>
</dbReference>
<dbReference type="InterPro" id="IPR038165">
    <property type="entry name" value="FlgT_C_sf"/>
</dbReference>
<dbReference type="InterPro" id="IPR005534">
    <property type="entry name" value="Curli_assmbl/transp-comp_CsgG"/>
</dbReference>
<dbReference type="Gene3D" id="3.40.50.10610">
    <property type="entry name" value="ABC-type transport auxiliary lipoprotein component"/>
    <property type="match status" value="1"/>
</dbReference>
<dbReference type="PROSITE" id="PS50005">
    <property type="entry name" value="TPR"/>
    <property type="match status" value="1"/>
</dbReference>
<keyword evidence="1" id="KW-0802">TPR repeat</keyword>
<dbReference type="InterPro" id="IPR011990">
    <property type="entry name" value="TPR-like_helical_dom_sf"/>
</dbReference>
<feature type="repeat" description="TPR" evidence="1">
    <location>
        <begin position="315"/>
        <end position="348"/>
    </location>
</feature>
<sequence>MKRLIALLLVLTCTVILPLPSGAEFQKTKIAVLDFQLQGEGYETTDMGKIVAEWLITALVREGRFEVVERRLLQKILEEQKLVMAGVVDENSASQLGKLLGVKVIISGSVMRFQNIMEVNARIIDVESGSIITAENVKSTTAIKLEDLVVQMAEKIIKDFPLEGYIVNRSQDSVTIDLGKRAGVKNGMKFIVFKEGKIIKHPRTGEVLDVEKIETGEIEISSVTDNIATAKIVKETSPDAIKYAQMVKSVFESVAPVGRYKQPPLTGIFYEMAEVDPIIEEARQLKASGDPSWEIKCKEALAKLKPIYKRYPTSAEVFISYAKAYFVADSMRRVNKCFKKAVYYNPNNIEAYVMQGDMNYTYGVRIGAQRSRDYNLDKIARDAYEAAARKSPNKDLQAMMYHKIGNIYDELSEKREKAKEYWQKAVAIAPGSEAARLAGERLASSGPETPNERQPSKGSSFKARE</sequence>
<evidence type="ECO:0000259" key="4">
    <source>
        <dbReference type="Pfam" id="PF16538"/>
    </source>
</evidence>
<evidence type="ECO:0000256" key="2">
    <source>
        <dbReference type="SAM" id="MobiDB-lite"/>
    </source>
</evidence>
<gene>
    <name evidence="5" type="ORF">H8E23_01420</name>
</gene>
<dbReference type="Gene3D" id="2.40.10.410">
    <property type="entry name" value="FlgT, C-terminal domain"/>
    <property type="match status" value="1"/>
</dbReference>
<name>A0A8J6NQH3_9BACT</name>
<dbReference type="Pfam" id="PF03783">
    <property type="entry name" value="CsgG"/>
    <property type="match status" value="1"/>
</dbReference>
<comment type="caution">
    <text evidence="5">The sequence shown here is derived from an EMBL/GenBank/DDBJ whole genome shotgun (WGS) entry which is preliminary data.</text>
</comment>
<dbReference type="SUPFAM" id="SSF48452">
    <property type="entry name" value="TPR-like"/>
    <property type="match status" value="1"/>
</dbReference>
<accession>A0A8J6NQH3</accession>
<dbReference type="SUPFAM" id="SSF52964">
    <property type="entry name" value="TolB, N-terminal domain"/>
    <property type="match status" value="1"/>
</dbReference>
<dbReference type="InterPro" id="IPR032388">
    <property type="entry name" value="FlgT_C"/>
</dbReference>
<protein>
    <recommendedName>
        <fullName evidence="4">Flagellar assembly protein T C-terminal domain-containing protein</fullName>
    </recommendedName>
</protein>
<dbReference type="Pfam" id="PF16538">
    <property type="entry name" value="FlgT_C"/>
    <property type="match status" value="1"/>
</dbReference>
<dbReference type="Proteomes" id="UP000603434">
    <property type="component" value="Unassembled WGS sequence"/>
</dbReference>
<feature type="domain" description="Flagellar assembly protein T C-terminal" evidence="4">
    <location>
        <begin position="172"/>
        <end position="241"/>
    </location>
</feature>
<feature type="region of interest" description="Disordered" evidence="2">
    <location>
        <begin position="437"/>
        <end position="465"/>
    </location>
</feature>
<feature type="chain" id="PRO_5035204932" description="Flagellar assembly protein T C-terminal domain-containing protein" evidence="3">
    <location>
        <begin position="24"/>
        <end position="465"/>
    </location>
</feature>
<dbReference type="GO" id="GO:0030288">
    <property type="term" value="C:outer membrane-bounded periplasmic space"/>
    <property type="evidence" value="ECO:0007669"/>
    <property type="project" value="InterPro"/>
</dbReference>
<evidence type="ECO:0000313" key="5">
    <source>
        <dbReference type="EMBL" id="MBC8360042.1"/>
    </source>
</evidence>
<proteinExistence type="predicted"/>
<organism evidence="5 6">
    <name type="scientific">Candidatus Desulfatibia profunda</name>
    <dbReference type="NCBI Taxonomy" id="2841695"/>
    <lineage>
        <taxon>Bacteria</taxon>
        <taxon>Pseudomonadati</taxon>
        <taxon>Thermodesulfobacteriota</taxon>
        <taxon>Desulfobacteria</taxon>
        <taxon>Desulfobacterales</taxon>
        <taxon>Desulfobacterales incertae sedis</taxon>
        <taxon>Candidatus Desulfatibia</taxon>
    </lineage>
</organism>
<dbReference type="Gene3D" id="1.25.40.10">
    <property type="entry name" value="Tetratricopeptide repeat domain"/>
    <property type="match status" value="1"/>
</dbReference>
<feature type="signal peptide" evidence="3">
    <location>
        <begin position="1"/>
        <end position="23"/>
    </location>
</feature>
<dbReference type="AlphaFoldDB" id="A0A8J6NQH3"/>
<evidence type="ECO:0000256" key="3">
    <source>
        <dbReference type="SAM" id="SignalP"/>
    </source>
</evidence>